<dbReference type="RefSeq" id="WP_012066241.1">
    <property type="nucleotide sequence ID" value="NC_009634.1"/>
</dbReference>
<dbReference type="HOGENOM" id="CLU_2392942_0_0_2"/>
<dbReference type="eggNOG" id="arCOG06608">
    <property type="taxonomic scope" value="Archaea"/>
</dbReference>
<dbReference type="AlphaFoldDB" id="A6US55"/>
<dbReference type="Proteomes" id="UP000001107">
    <property type="component" value="Chromosome"/>
</dbReference>
<dbReference type="OrthoDB" id="62385at2157"/>
<protein>
    <submittedName>
        <fullName evidence="1">Uncharacterized protein</fullName>
    </submittedName>
</protein>
<evidence type="ECO:0000313" key="1">
    <source>
        <dbReference type="EMBL" id="ABR55327.1"/>
    </source>
</evidence>
<dbReference type="GeneID" id="5325141"/>
<dbReference type="KEGG" id="mvn:Mevan_1431"/>
<name>A6US55_METVS</name>
<keyword evidence="2" id="KW-1185">Reference proteome</keyword>
<gene>
    <name evidence="1" type="ordered locus">Mevan_1431</name>
</gene>
<sequence>MDFRMHKNCICKKLFGNARYSGTGIRRLLRMVLSSEEIEHVIKKETGLKVPEEELDKLSKEMLKDEKIIDARRMNSFRGSGSQFRGGRKFGIQ</sequence>
<accession>A6US55</accession>
<reference evidence="1" key="1">
    <citation type="submission" date="2007-06" db="EMBL/GenBank/DDBJ databases">
        <title>Complete sequence of Methanococcus vannielii SB.</title>
        <authorList>
            <consortium name="US DOE Joint Genome Institute"/>
            <person name="Copeland A."/>
            <person name="Lucas S."/>
            <person name="Lapidus A."/>
            <person name="Barry K."/>
            <person name="Glavina del Rio T."/>
            <person name="Dalin E."/>
            <person name="Tice H."/>
            <person name="Pitluck S."/>
            <person name="Chain P."/>
            <person name="Malfatti S."/>
            <person name="Shin M."/>
            <person name="Vergez L."/>
            <person name="Schmutz J."/>
            <person name="Larimer F."/>
            <person name="Land M."/>
            <person name="Hauser L."/>
            <person name="Kyrpides N."/>
            <person name="Anderson I."/>
            <person name="Sieprawska-Lupa M."/>
            <person name="Whitman W.B."/>
            <person name="Richardson P."/>
        </authorList>
    </citation>
    <scope>NUCLEOTIDE SEQUENCE [LARGE SCALE GENOMIC DNA]</scope>
    <source>
        <strain evidence="1">SB</strain>
    </source>
</reference>
<organism evidence="1 2">
    <name type="scientific">Methanococcus vannielii (strain ATCC 35089 / DSM 1224 / JCM 13029 / OCM 148 / SB)</name>
    <dbReference type="NCBI Taxonomy" id="406327"/>
    <lineage>
        <taxon>Archaea</taxon>
        <taxon>Methanobacteriati</taxon>
        <taxon>Methanobacteriota</taxon>
        <taxon>Methanomada group</taxon>
        <taxon>Methanococci</taxon>
        <taxon>Methanococcales</taxon>
        <taxon>Methanococcaceae</taxon>
        <taxon>Methanococcus</taxon>
    </lineage>
</organism>
<evidence type="ECO:0000313" key="2">
    <source>
        <dbReference type="Proteomes" id="UP000001107"/>
    </source>
</evidence>
<proteinExistence type="predicted"/>
<dbReference type="EMBL" id="CP000742">
    <property type="protein sequence ID" value="ABR55327.1"/>
    <property type="molecule type" value="Genomic_DNA"/>
</dbReference>